<reference evidence="17" key="2">
    <citation type="submission" date="2023-04" db="EMBL/GenBank/DDBJ databases">
        <authorList>
            <person name="Bruccoleri R.E."/>
            <person name="Oakeley E.J."/>
            <person name="Faust A.-M."/>
            <person name="Dessus-Babus S."/>
            <person name="Altorfer M."/>
            <person name="Burckhardt D."/>
            <person name="Oertli M."/>
            <person name="Naumann U."/>
            <person name="Petersen F."/>
            <person name="Wong J."/>
        </authorList>
    </citation>
    <scope>NUCLEOTIDE SEQUENCE</scope>
    <source>
        <strain evidence="17">GSM-AAB239-AS_SAM_17_03QT</strain>
        <tissue evidence="17">Leaf</tissue>
    </source>
</reference>
<evidence type="ECO:0000313" key="17">
    <source>
        <dbReference type="EMBL" id="KAJ6851864.1"/>
    </source>
</evidence>
<evidence type="ECO:0000256" key="1">
    <source>
        <dbReference type="ARBA" id="ARBA00004323"/>
    </source>
</evidence>
<proteinExistence type="inferred from homology"/>
<dbReference type="Gene3D" id="3.90.550.10">
    <property type="entry name" value="Spore Coat Polysaccharide Biosynthesis Protein SpsA, Chain A"/>
    <property type="match status" value="1"/>
</dbReference>
<dbReference type="Pfam" id="PF03360">
    <property type="entry name" value="Glyco_transf_43"/>
    <property type="match status" value="1"/>
</dbReference>
<accession>A0AAX6IGD8</accession>
<keyword evidence="10" id="KW-0325">Glycoprotein</keyword>
<name>A0AAX6IGD8_IRIPA</name>
<keyword evidence="8 15" id="KW-0333">Golgi apparatus</keyword>
<keyword evidence="18" id="KW-1185">Reference proteome</keyword>
<organism evidence="17 18">
    <name type="scientific">Iris pallida</name>
    <name type="common">Sweet iris</name>
    <dbReference type="NCBI Taxonomy" id="29817"/>
    <lineage>
        <taxon>Eukaryota</taxon>
        <taxon>Viridiplantae</taxon>
        <taxon>Streptophyta</taxon>
        <taxon>Embryophyta</taxon>
        <taxon>Tracheophyta</taxon>
        <taxon>Spermatophyta</taxon>
        <taxon>Magnoliopsida</taxon>
        <taxon>Liliopsida</taxon>
        <taxon>Asparagales</taxon>
        <taxon>Iridaceae</taxon>
        <taxon>Iridoideae</taxon>
        <taxon>Irideae</taxon>
        <taxon>Iris</taxon>
    </lineage>
</organism>
<dbReference type="EC" id="2.4.-.-" evidence="15"/>
<dbReference type="SUPFAM" id="SSF53448">
    <property type="entry name" value="Nucleotide-diphospho-sugar transferases"/>
    <property type="match status" value="1"/>
</dbReference>
<dbReference type="EMBL" id="JANAVB010002000">
    <property type="protein sequence ID" value="KAJ6851864.1"/>
    <property type="molecule type" value="Genomic_DNA"/>
</dbReference>
<evidence type="ECO:0000256" key="11">
    <source>
        <dbReference type="ARBA" id="ARBA00023316"/>
    </source>
</evidence>
<dbReference type="FunFam" id="3.90.550.10:FF:000064">
    <property type="entry name" value="Glycosyltransferases"/>
    <property type="match status" value="1"/>
</dbReference>
<evidence type="ECO:0000256" key="16">
    <source>
        <dbReference type="SAM" id="MobiDB-lite"/>
    </source>
</evidence>
<dbReference type="GO" id="GO:0015018">
    <property type="term" value="F:galactosylgalactosylxylosylprotein 3-beta-glucuronosyltransferase activity"/>
    <property type="evidence" value="ECO:0007669"/>
    <property type="project" value="InterPro"/>
</dbReference>
<keyword evidence="4 15" id="KW-0808">Transferase</keyword>
<evidence type="ECO:0000313" key="18">
    <source>
        <dbReference type="Proteomes" id="UP001140949"/>
    </source>
</evidence>
<evidence type="ECO:0000256" key="4">
    <source>
        <dbReference type="ARBA" id="ARBA00022679"/>
    </source>
</evidence>
<evidence type="ECO:0000256" key="9">
    <source>
        <dbReference type="ARBA" id="ARBA00023136"/>
    </source>
</evidence>
<dbReference type="GO" id="GO:0046872">
    <property type="term" value="F:metal ion binding"/>
    <property type="evidence" value="ECO:0007669"/>
    <property type="project" value="UniProtKB-KW"/>
</dbReference>
<dbReference type="InterPro" id="IPR029044">
    <property type="entry name" value="Nucleotide-diphossugar_trans"/>
</dbReference>
<comment type="cofactor">
    <cofactor evidence="13">
        <name>Mn(2+)</name>
        <dbReference type="ChEBI" id="CHEBI:29035"/>
    </cofactor>
</comment>
<gene>
    <name evidence="17" type="ORF">M6B38_257675</name>
</gene>
<evidence type="ECO:0000256" key="13">
    <source>
        <dbReference type="PIRSR" id="PIRSR605027-3"/>
    </source>
</evidence>
<dbReference type="AlphaFoldDB" id="A0AAX6IGD8"/>
<keyword evidence="6 15" id="KW-0735">Signal-anchor</keyword>
<evidence type="ECO:0000256" key="12">
    <source>
        <dbReference type="PIRSR" id="PIRSR605027-1"/>
    </source>
</evidence>
<evidence type="ECO:0000256" key="14">
    <source>
        <dbReference type="PIRSR" id="PIRSR605027-4"/>
    </source>
</evidence>
<comment type="similarity">
    <text evidence="2 15">Belongs to the glycosyltransferase 43 family.</text>
</comment>
<keyword evidence="13" id="KW-0464">Manganese</keyword>
<comment type="function">
    <text evidence="15">Involved in the synthesis of glucuronoxylan hemicellulose in secondary cell walls.</text>
</comment>
<dbReference type="Proteomes" id="UP001140949">
    <property type="component" value="Unassembled WGS sequence"/>
</dbReference>
<dbReference type="CDD" id="cd00218">
    <property type="entry name" value="GlcAT-I"/>
    <property type="match status" value="1"/>
</dbReference>
<protein>
    <recommendedName>
        <fullName evidence="15">Glycosyltransferases</fullName>
        <ecNumber evidence="15">2.4.-.-</ecNumber>
    </recommendedName>
</protein>
<dbReference type="PANTHER" id="PTHR10896">
    <property type="entry name" value="GALACTOSYLGALACTOSYLXYLOSYLPROTEIN 3-BETA-GLUCURONOSYLTRANSFERASE BETA-1,3-GLUCURONYLTRANSFERASE"/>
    <property type="match status" value="1"/>
</dbReference>
<keyword evidence="9 15" id="KW-0472">Membrane</keyword>
<dbReference type="GO" id="GO:0009834">
    <property type="term" value="P:plant-type secondary cell wall biogenesis"/>
    <property type="evidence" value="ECO:0007669"/>
    <property type="project" value="TreeGrafter"/>
</dbReference>
<evidence type="ECO:0000256" key="15">
    <source>
        <dbReference type="RuleBase" id="RU363127"/>
    </source>
</evidence>
<keyword evidence="13" id="KW-0479">Metal-binding</keyword>
<dbReference type="GO" id="GO:0010417">
    <property type="term" value="P:glucuronoxylan biosynthetic process"/>
    <property type="evidence" value="ECO:0007669"/>
    <property type="project" value="TreeGrafter"/>
</dbReference>
<feature type="region of interest" description="Disordered" evidence="16">
    <location>
        <begin position="1"/>
        <end position="44"/>
    </location>
</feature>
<comment type="caution">
    <text evidence="17">The sequence shown here is derived from an EMBL/GenBank/DDBJ whole genome shotgun (WGS) entry which is preliminary data.</text>
</comment>
<feature type="compositionally biased region" description="Low complexity" evidence="16">
    <location>
        <begin position="12"/>
        <end position="29"/>
    </location>
</feature>
<keyword evidence="7 15" id="KW-1133">Transmembrane helix</keyword>
<keyword evidence="11 15" id="KW-0961">Cell wall biogenesis/degradation</keyword>
<evidence type="ECO:0000256" key="8">
    <source>
        <dbReference type="ARBA" id="ARBA00023034"/>
    </source>
</evidence>
<comment type="subcellular location">
    <subcellularLocation>
        <location evidence="1 15">Golgi apparatus membrane</location>
        <topology evidence="1 15">Single-pass type II membrane protein</topology>
    </subcellularLocation>
</comment>
<dbReference type="GO" id="GO:0071555">
    <property type="term" value="P:cell wall organization"/>
    <property type="evidence" value="ECO:0007669"/>
    <property type="project" value="UniProtKB-KW"/>
</dbReference>
<feature type="active site" description="Proton donor/acceptor" evidence="12">
    <location>
        <position position="381"/>
    </location>
</feature>
<dbReference type="InterPro" id="IPR005027">
    <property type="entry name" value="Glyco_trans_43"/>
</dbReference>
<evidence type="ECO:0000256" key="7">
    <source>
        <dbReference type="ARBA" id="ARBA00022989"/>
    </source>
</evidence>
<keyword evidence="3" id="KW-0328">Glycosyltransferase</keyword>
<dbReference type="GO" id="GO:0000139">
    <property type="term" value="C:Golgi membrane"/>
    <property type="evidence" value="ECO:0007669"/>
    <property type="project" value="UniProtKB-SubCell"/>
</dbReference>
<keyword evidence="5 15" id="KW-0812">Transmembrane</keyword>
<reference evidence="17" key="1">
    <citation type="journal article" date="2023" name="GigaByte">
        <title>Genome assembly of the bearded iris, Iris pallida Lam.</title>
        <authorList>
            <person name="Bruccoleri R.E."/>
            <person name="Oakeley E.J."/>
            <person name="Faust A.M.E."/>
            <person name="Altorfer M."/>
            <person name="Dessus-Babus S."/>
            <person name="Burckhardt D."/>
            <person name="Oertli M."/>
            <person name="Naumann U."/>
            <person name="Petersen F."/>
            <person name="Wong J."/>
        </authorList>
    </citation>
    <scope>NUCLEOTIDE SEQUENCE</scope>
    <source>
        <strain evidence="17">GSM-AAB239-AS_SAM_17_03QT</strain>
    </source>
</reference>
<evidence type="ECO:0000256" key="2">
    <source>
        <dbReference type="ARBA" id="ARBA00007706"/>
    </source>
</evidence>
<evidence type="ECO:0000256" key="10">
    <source>
        <dbReference type="ARBA" id="ARBA00023180"/>
    </source>
</evidence>
<feature type="site" description="Interaction with galactose moiety of substrate glycoprotein" evidence="14">
    <location>
        <position position="317"/>
    </location>
</feature>
<evidence type="ECO:0000256" key="5">
    <source>
        <dbReference type="ARBA" id="ARBA00022692"/>
    </source>
</evidence>
<sequence>MRSLRRGMSMTQQQQQRWDGAAGAAQDGDVNLEQPSPPKSPLGRPYFAPGRLIGSVDFYNVGGLLKRSSRPSSDRSRSKGPQLRRVLFHFSVCFMLGVFTSFATFVTVDVSSKHKAFSFEEDGIGSARKEMFVVSRGNHSLDAVVAKWEVKKDVIDGLSTLMVSHAEAPSLDSEPPPPAAGRKLLIVVTPTYVRPFQAYYLNRLAHTLRVVRPPLLWIVVEMSSQSAETAKLLRETGVMYRHLFCNQNLTGVRNREVHQRNVALSHIEKHQLDGIVHFADDDRVYSVELFDQMQQIRRFGIWPVAVLTESRNKVSLEGPVCNGSQVIGWHTNQRSKLSRRFHVDMSGFAFNSTILWDRKRWKHPTLELIRQNDAVKEGFKETTFIEHLVEDENQMEGLANDCSRIMVWHLHVEGPELPYTKGWLIQKNLEVVAPLT</sequence>
<feature type="binding site" evidence="13">
    <location>
        <position position="282"/>
    </location>
    <ligand>
        <name>Mn(2+)</name>
        <dbReference type="ChEBI" id="CHEBI:29035"/>
    </ligand>
</feature>
<dbReference type="PANTHER" id="PTHR10896:SF20">
    <property type="entry name" value="BETA-1,4-XYLOSYLTRANSFERASE IRX9L-RELATED"/>
    <property type="match status" value="1"/>
</dbReference>
<evidence type="ECO:0000256" key="6">
    <source>
        <dbReference type="ARBA" id="ARBA00022968"/>
    </source>
</evidence>
<feature type="transmembrane region" description="Helical" evidence="15">
    <location>
        <begin position="86"/>
        <end position="108"/>
    </location>
</feature>
<evidence type="ECO:0000256" key="3">
    <source>
        <dbReference type="ARBA" id="ARBA00022676"/>
    </source>
</evidence>
<dbReference type="GO" id="GO:0042285">
    <property type="term" value="F:xylosyltransferase activity"/>
    <property type="evidence" value="ECO:0007669"/>
    <property type="project" value="TreeGrafter"/>
</dbReference>